<sequence>MELPFKPRPASSAPDTQEVLIEGEHTYTSLADKLAAIVENKPPPQWYPVVWIGFLGSLLLLTAAVVTLWKGVGIWGLNQPVAWGFAIMHFVWWIGIGHAGTLISAILVLARQDWRDSLNRITETMTLFAVLAAGLFPILHLGRPENFYWIIPYPNNLGLWPQFKSPLTWDVLAVMTYLTVSTLFLYLGLIPDLALLRERARNPVLRFVYGALSLGWTGSAVHWHRYRAAYVLLAGLATPLVISVHSVVSLDFAYSLIPGWHLTLFPPFFASGAIYSGFAMALTLVIPLRAWYKLEDVITPTHLEWMARILLAAGLGVTYVYVFEFFTGWYSGEPYELGLIKNRVSGPYAPYFWAEMTANVAVLQLLWFPRIRKSVWALFVISIIANVGMWLDRFDIVVMSLNRDFLPSSWQLYFPTFWDWALYIGTLGFYLFGLALFVRFFPPIAIAELLHLLHKKKRHH</sequence>
<organism evidence="8 9">
    <name type="scientific">Marinithermus hydrothermalis (strain DSM 14884 / JCM 11576 / T1)</name>
    <dbReference type="NCBI Taxonomy" id="869210"/>
    <lineage>
        <taxon>Bacteria</taxon>
        <taxon>Thermotogati</taxon>
        <taxon>Deinococcota</taxon>
        <taxon>Deinococci</taxon>
        <taxon>Thermales</taxon>
        <taxon>Thermaceae</taxon>
        <taxon>Marinithermus</taxon>
    </lineage>
</organism>
<dbReference type="GO" id="GO:0005886">
    <property type="term" value="C:plasma membrane"/>
    <property type="evidence" value="ECO:0007669"/>
    <property type="project" value="UniProtKB-SubCell"/>
</dbReference>
<evidence type="ECO:0000256" key="4">
    <source>
        <dbReference type="ARBA" id="ARBA00022692"/>
    </source>
</evidence>
<evidence type="ECO:0000256" key="1">
    <source>
        <dbReference type="ARBA" id="ARBA00004651"/>
    </source>
</evidence>
<comment type="subcellular location">
    <subcellularLocation>
        <location evidence="1">Cell membrane</location>
        <topology evidence="1">Multi-pass membrane protein</topology>
    </subcellularLocation>
</comment>
<dbReference type="KEGG" id="mhd:Marky_2190"/>
<feature type="transmembrane region" description="Helical" evidence="7">
    <location>
        <begin position="81"/>
        <end position="109"/>
    </location>
</feature>
<dbReference type="HOGENOM" id="CLU_021295_1_0_0"/>
<evidence type="ECO:0000256" key="3">
    <source>
        <dbReference type="ARBA" id="ARBA00022475"/>
    </source>
</evidence>
<dbReference type="STRING" id="869210.Marky_2190"/>
<reference evidence="8 9" key="1">
    <citation type="journal article" date="2012" name="Stand. Genomic Sci.">
        <title>Complete genome sequence of the aerobic, heterotroph Marinithermus hydrothermalis type strain (T1(T)) from a deep-sea hydrothermal vent chimney.</title>
        <authorList>
            <person name="Copeland A."/>
            <person name="Gu W."/>
            <person name="Yasawong M."/>
            <person name="Lapidus A."/>
            <person name="Lucas S."/>
            <person name="Deshpande S."/>
            <person name="Pagani I."/>
            <person name="Tapia R."/>
            <person name="Cheng J.F."/>
            <person name="Goodwin L.A."/>
            <person name="Pitluck S."/>
            <person name="Liolios K."/>
            <person name="Ivanova N."/>
            <person name="Mavromatis K."/>
            <person name="Mikhailova N."/>
            <person name="Pati A."/>
            <person name="Chen A."/>
            <person name="Palaniappan K."/>
            <person name="Land M."/>
            <person name="Pan C."/>
            <person name="Brambilla E.M."/>
            <person name="Rohde M."/>
            <person name="Tindall B.J."/>
            <person name="Sikorski J."/>
            <person name="Goker M."/>
            <person name="Detter J.C."/>
            <person name="Bristow J."/>
            <person name="Eisen J.A."/>
            <person name="Markowitz V."/>
            <person name="Hugenholtz P."/>
            <person name="Kyrpides N.C."/>
            <person name="Klenk H.P."/>
            <person name="Woyke T."/>
        </authorList>
    </citation>
    <scope>NUCLEOTIDE SEQUENCE [LARGE SCALE GENOMIC DNA]</scope>
    <source>
        <strain evidence="9">DSM 14884 / JCM 11576 / T1</strain>
    </source>
</reference>
<dbReference type="Pfam" id="PF03916">
    <property type="entry name" value="NrfD"/>
    <property type="match status" value="1"/>
</dbReference>
<dbReference type="InterPro" id="IPR005614">
    <property type="entry name" value="NrfD-like"/>
</dbReference>
<feature type="transmembrane region" description="Helical" evidence="7">
    <location>
        <begin position="171"/>
        <end position="196"/>
    </location>
</feature>
<feature type="transmembrane region" description="Helical" evidence="7">
    <location>
        <begin position="121"/>
        <end position="139"/>
    </location>
</feature>
<evidence type="ECO:0000313" key="8">
    <source>
        <dbReference type="EMBL" id="AEB12911.1"/>
    </source>
</evidence>
<dbReference type="Proteomes" id="UP000007030">
    <property type="component" value="Chromosome"/>
</dbReference>
<evidence type="ECO:0000313" key="9">
    <source>
        <dbReference type="Proteomes" id="UP000007030"/>
    </source>
</evidence>
<feature type="transmembrane region" description="Helical" evidence="7">
    <location>
        <begin position="375"/>
        <end position="391"/>
    </location>
</feature>
<name>F2NR62_MARHT</name>
<dbReference type="PANTHER" id="PTHR43044:SF2">
    <property type="entry name" value="POLYSULPHIDE REDUCTASE NRFD"/>
    <property type="match status" value="1"/>
</dbReference>
<feature type="transmembrane region" description="Helical" evidence="7">
    <location>
        <begin position="268"/>
        <end position="288"/>
    </location>
</feature>
<evidence type="ECO:0000256" key="2">
    <source>
        <dbReference type="ARBA" id="ARBA00008929"/>
    </source>
</evidence>
<evidence type="ECO:0000256" key="7">
    <source>
        <dbReference type="SAM" id="Phobius"/>
    </source>
</evidence>
<feature type="transmembrane region" description="Helical" evidence="7">
    <location>
        <begin position="420"/>
        <end position="450"/>
    </location>
</feature>
<keyword evidence="4 7" id="KW-0812">Transmembrane</keyword>
<evidence type="ECO:0000256" key="5">
    <source>
        <dbReference type="ARBA" id="ARBA00022989"/>
    </source>
</evidence>
<dbReference type="AlphaFoldDB" id="F2NR62"/>
<accession>F2NR62</accession>
<dbReference type="OrthoDB" id="9768846at2"/>
<keyword evidence="6 7" id="KW-0472">Membrane</keyword>
<keyword evidence="3" id="KW-1003">Cell membrane</keyword>
<dbReference type="EMBL" id="CP002630">
    <property type="protein sequence ID" value="AEB12911.1"/>
    <property type="molecule type" value="Genomic_DNA"/>
</dbReference>
<protein>
    <submittedName>
        <fullName evidence="8">Polysulphide reductase NrfD</fullName>
    </submittedName>
</protein>
<feature type="transmembrane region" description="Helical" evidence="7">
    <location>
        <begin position="350"/>
        <end position="368"/>
    </location>
</feature>
<feature type="transmembrane region" description="Helical" evidence="7">
    <location>
        <begin position="309"/>
        <end position="330"/>
    </location>
</feature>
<dbReference type="PANTHER" id="PTHR43044">
    <property type="match status" value="1"/>
</dbReference>
<proteinExistence type="inferred from homology"/>
<feature type="transmembrane region" description="Helical" evidence="7">
    <location>
        <begin position="228"/>
        <end position="248"/>
    </location>
</feature>
<gene>
    <name evidence="8" type="ordered locus">Marky_2190</name>
</gene>
<feature type="transmembrane region" description="Helical" evidence="7">
    <location>
        <begin position="49"/>
        <end position="69"/>
    </location>
</feature>
<keyword evidence="9" id="KW-1185">Reference proteome</keyword>
<evidence type="ECO:0000256" key="6">
    <source>
        <dbReference type="ARBA" id="ARBA00023136"/>
    </source>
</evidence>
<keyword evidence="5 7" id="KW-1133">Transmembrane helix</keyword>
<dbReference type="eggNOG" id="COG5557">
    <property type="taxonomic scope" value="Bacteria"/>
</dbReference>
<comment type="similarity">
    <text evidence="2">Belongs to the NrfD family.</text>
</comment>
<dbReference type="RefSeq" id="WP_013704956.1">
    <property type="nucleotide sequence ID" value="NC_015387.1"/>
</dbReference>